<dbReference type="PANTHER" id="PTHR36570:SF2">
    <property type="entry name" value="DISULFIDE BOND FORMATION PROTEIN B"/>
    <property type="match status" value="1"/>
</dbReference>
<evidence type="ECO:0000256" key="6">
    <source>
        <dbReference type="ARBA" id="ARBA00022692"/>
    </source>
</evidence>
<dbReference type="Pfam" id="PF02600">
    <property type="entry name" value="DsbB"/>
    <property type="match status" value="1"/>
</dbReference>
<dbReference type="InterPro" id="IPR003752">
    <property type="entry name" value="DiS_bond_form_DsbB/BdbC"/>
</dbReference>
<evidence type="ECO:0000256" key="4">
    <source>
        <dbReference type="ARBA" id="ARBA00022475"/>
    </source>
</evidence>
<keyword evidence="4 14" id="KW-1003">Cell membrane</keyword>
<evidence type="ECO:0000256" key="12">
    <source>
        <dbReference type="ARBA" id="ARBA00023186"/>
    </source>
</evidence>
<dbReference type="GO" id="GO:0005886">
    <property type="term" value="C:plasma membrane"/>
    <property type="evidence" value="ECO:0007669"/>
    <property type="project" value="UniProtKB-SubCell"/>
</dbReference>
<comment type="function">
    <text evidence="14">Required for disulfide bond formation in some periplasmic proteins. Acts by oxidizing the DsbA protein.</text>
</comment>
<feature type="disulfide bond" description="Redox-active" evidence="14">
    <location>
        <begin position="104"/>
        <end position="130"/>
    </location>
</feature>
<dbReference type="OrthoDB" id="3711263at2"/>
<feature type="topological domain" description="Cytoplasmic" evidence="14">
    <location>
        <begin position="1"/>
        <end position="12"/>
    </location>
</feature>
<evidence type="ECO:0000256" key="9">
    <source>
        <dbReference type="ARBA" id="ARBA00023002"/>
    </source>
</evidence>
<keyword evidence="12 14" id="KW-0143">Chaperone</keyword>
<dbReference type="SUPFAM" id="SSF158442">
    <property type="entry name" value="DsbB-like"/>
    <property type="match status" value="1"/>
</dbReference>
<evidence type="ECO:0000256" key="15">
    <source>
        <dbReference type="SAM" id="Phobius"/>
    </source>
</evidence>
<feature type="transmembrane region" description="Helical" evidence="15">
    <location>
        <begin position="148"/>
        <end position="166"/>
    </location>
</feature>
<keyword evidence="8 14" id="KW-1133">Transmembrane helix</keyword>
<dbReference type="PANTHER" id="PTHR36570">
    <property type="entry name" value="DISULFIDE BOND FORMATION PROTEIN B"/>
    <property type="match status" value="1"/>
</dbReference>
<gene>
    <name evidence="14" type="primary">dsbB</name>
    <name evidence="16" type="ORF">C2869_14485</name>
</gene>
<protein>
    <recommendedName>
        <fullName evidence="14">Disulfide bond formation protein B</fullName>
    </recommendedName>
    <alternativeName>
        <fullName evidence="14">Disulfide oxidoreductase</fullName>
    </alternativeName>
</protein>
<keyword evidence="11 14" id="KW-1015">Disulfide bond</keyword>
<keyword evidence="3 14" id="KW-0813">Transport</keyword>
<dbReference type="InterPro" id="IPR023380">
    <property type="entry name" value="DsbB-like_sf"/>
</dbReference>
<evidence type="ECO:0000256" key="10">
    <source>
        <dbReference type="ARBA" id="ARBA00023136"/>
    </source>
</evidence>
<feature type="topological domain" description="Cytoplasmic" evidence="14">
    <location>
        <begin position="164"/>
        <end position="171"/>
    </location>
</feature>
<dbReference type="Proteomes" id="UP000244441">
    <property type="component" value="Chromosome"/>
</dbReference>
<dbReference type="KEGG" id="cate:C2869_14485"/>
<reference evidence="16 17" key="1">
    <citation type="submission" date="2018-01" db="EMBL/GenBank/DDBJ databases">
        <title>Genome sequence of a Cantenovulum-like bacteria.</title>
        <authorList>
            <person name="Tan W.R."/>
            <person name="Lau N.-S."/>
            <person name="Go F."/>
            <person name="Amirul A.-A.A."/>
        </authorList>
    </citation>
    <scope>NUCLEOTIDE SEQUENCE [LARGE SCALE GENOMIC DNA]</scope>
    <source>
        <strain evidence="16 17">CCB-QB4</strain>
    </source>
</reference>
<feature type="disulfide bond" description="Redox-active" evidence="14">
    <location>
        <begin position="39"/>
        <end position="42"/>
    </location>
</feature>
<dbReference type="InterPro" id="IPR050183">
    <property type="entry name" value="DsbB"/>
</dbReference>
<feature type="transmembrane region" description="Helical" evidence="15">
    <location>
        <begin position="12"/>
        <end position="31"/>
    </location>
</feature>
<evidence type="ECO:0000256" key="11">
    <source>
        <dbReference type="ARBA" id="ARBA00023157"/>
    </source>
</evidence>
<feature type="transmembrane region" description="Helical" evidence="15">
    <location>
        <begin position="68"/>
        <end position="87"/>
    </location>
</feature>
<keyword evidence="13 14" id="KW-0676">Redox-active center</keyword>
<evidence type="ECO:0000256" key="14">
    <source>
        <dbReference type="HAMAP-Rule" id="MF_00286"/>
    </source>
</evidence>
<keyword evidence="9 14" id="KW-0560">Oxidoreductase</keyword>
<sequence>MQNLINVENRFIWFLVFASALGLEIVALIFQYGLGYEPCVKCVYTRVAVLGIALSAIPALINPKALPLRLISYVCFWVCLVWALIIANDHIYMQRDVNPLFAVCESIPNFPNWMPLHEWLPSVFEVRGMCGDVNWQLFSLSMPEWMRVIYFIYGLAFIGVFSYRLLKTRRL</sequence>
<evidence type="ECO:0000313" key="16">
    <source>
        <dbReference type="EMBL" id="AWB67573.1"/>
    </source>
</evidence>
<evidence type="ECO:0000256" key="7">
    <source>
        <dbReference type="ARBA" id="ARBA00022982"/>
    </source>
</evidence>
<keyword evidence="5" id="KW-0997">Cell inner membrane</keyword>
<evidence type="ECO:0000313" key="17">
    <source>
        <dbReference type="Proteomes" id="UP000244441"/>
    </source>
</evidence>
<dbReference type="Gene3D" id="1.20.1550.10">
    <property type="entry name" value="DsbB-like"/>
    <property type="match status" value="1"/>
</dbReference>
<evidence type="ECO:0000256" key="2">
    <source>
        <dbReference type="ARBA" id="ARBA00008823"/>
    </source>
</evidence>
<comment type="subcellular location">
    <subcellularLocation>
        <location evidence="1">Cell inner membrane</location>
        <topology evidence="1">Multi-pass membrane protein</topology>
    </subcellularLocation>
    <subcellularLocation>
        <location evidence="14">Cell membrane</location>
        <topology evidence="14">Multi-pass membrane protein</topology>
    </subcellularLocation>
</comment>
<keyword evidence="7 14" id="KW-0249">Electron transport</keyword>
<feature type="topological domain" description="Periplasmic" evidence="14">
    <location>
        <begin position="30"/>
        <end position="47"/>
    </location>
</feature>
<evidence type="ECO:0000256" key="5">
    <source>
        <dbReference type="ARBA" id="ARBA00022519"/>
    </source>
</evidence>
<dbReference type="InterPro" id="IPR022920">
    <property type="entry name" value="Disulphide_bond_form_DsbB"/>
</dbReference>
<evidence type="ECO:0000256" key="3">
    <source>
        <dbReference type="ARBA" id="ARBA00022448"/>
    </source>
</evidence>
<dbReference type="GO" id="GO:0009055">
    <property type="term" value="F:electron transfer activity"/>
    <property type="evidence" value="ECO:0007669"/>
    <property type="project" value="UniProtKB-UniRule"/>
</dbReference>
<comment type="caution">
    <text evidence="14">Lacks conserved residue(s) required for the propagation of feature annotation.</text>
</comment>
<dbReference type="EMBL" id="CP026604">
    <property type="protein sequence ID" value="AWB67573.1"/>
    <property type="molecule type" value="Genomic_DNA"/>
</dbReference>
<evidence type="ECO:0000256" key="1">
    <source>
        <dbReference type="ARBA" id="ARBA00004429"/>
    </source>
</evidence>
<feature type="transmembrane region" description="Helical" evidence="15">
    <location>
        <begin position="43"/>
        <end position="61"/>
    </location>
</feature>
<dbReference type="AlphaFoldDB" id="A0A2S0VTQ6"/>
<evidence type="ECO:0000256" key="13">
    <source>
        <dbReference type="ARBA" id="ARBA00023284"/>
    </source>
</evidence>
<proteinExistence type="inferred from homology"/>
<evidence type="ECO:0000256" key="8">
    <source>
        <dbReference type="ARBA" id="ARBA00022989"/>
    </source>
</evidence>
<organism evidence="16 17">
    <name type="scientific">Saccharobesus litoralis</name>
    <dbReference type="NCBI Taxonomy" id="2172099"/>
    <lineage>
        <taxon>Bacteria</taxon>
        <taxon>Pseudomonadati</taxon>
        <taxon>Pseudomonadota</taxon>
        <taxon>Gammaproteobacteria</taxon>
        <taxon>Alteromonadales</taxon>
        <taxon>Alteromonadaceae</taxon>
        <taxon>Saccharobesus</taxon>
    </lineage>
</organism>
<dbReference type="HAMAP" id="MF_00286">
    <property type="entry name" value="DsbB"/>
    <property type="match status" value="1"/>
</dbReference>
<dbReference type="GO" id="GO:0015035">
    <property type="term" value="F:protein-disulfide reductase activity"/>
    <property type="evidence" value="ECO:0007669"/>
    <property type="project" value="UniProtKB-UniRule"/>
</dbReference>
<accession>A0A2S0VTQ6</accession>
<keyword evidence="17" id="KW-1185">Reference proteome</keyword>
<keyword evidence="10 14" id="KW-0472">Membrane</keyword>
<dbReference type="GO" id="GO:0006457">
    <property type="term" value="P:protein folding"/>
    <property type="evidence" value="ECO:0007669"/>
    <property type="project" value="InterPro"/>
</dbReference>
<comment type="similarity">
    <text evidence="2 14">Belongs to the DsbB family.</text>
</comment>
<name>A0A2S0VTQ6_9ALTE</name>
<dbReference type="RefSeq" id="WP_108603619.1">
    <property type="nucleotide sequence ID" value="NZ_CP026604.1"/>
</dbReference>
<keyword evidence="6 14" id="KW-0812">Transmembrane</keyword>